<reference evidence="2 3" key="1">
    <citation type="journal article" date="2018" name="Nat. Genet.">
        <title>The Rosa genome provides new insights in the design of modern roses.</title>
        <authorList>
            <person name="Bendahmane M."/>
        </authorList>
    </citation>
    <scope>NUCLEOTIDE SEQUENCE [LARGE SCALE GENOMIC DNA]</scope>
    <source>
        <strain evidence="3">cv. Old Blush</strain>
    </source>
</reference>
<evidence type="ECO:0000313" key="3">
    <source>
        <dbReference type="Proteomes" id="UP000238479"/>
    </source>
</evidence>
<dbReference type="Proteomes" id="UP000238479">
    <property type="component" value="Chromosome 4"/>
</dbReference>
<dbReference type="EMBL" id="PDCK01000042">
    <property type="protein sequence ID" value="PRQ37855.1"/>
    <property type="molecule type" value="Genomic_DNA"/>
</dbReference>
<dbReference type="Gramene" id="PRQ37855">
    <property type="protein sequence ID" value="PRQ37855"/>
    <property type="gene ID" value="RchiOBHm_Chr4g0407311"/>
</dbReference>
<evidence type="ECO:0000313" key="2">
    <source>
        <dbReference type="EMBL" id="PRQ60790.1"/>
    </source>
</evidence>
<dbReference type="EMBL" id="PDCK01000035">
    <property type="protein sequence ID" value="PRQ60790.1"/>
    <property type="molecule type" value="Genomic_DNA"/>
</dbReference>
<dbReference type="AlphaFoldDB" id="A0A2P6SQ13"/>
<protein>
    <submittedName>
        <fullName evidence="2">Uncharacterized protein</fullName>
    </submittedName>
</protein>
<keyword evidence="3" id="KW-1185">Reference proteome</keyword>
<name>A0A2P6SQ13_ROSCH</name>
<proteinExistence type="predicted"/>
<sequence>MYSGLQISMSSNDMEELPSLGRLCVCSHWSRHLILCSLPMKVSVA</sequence>
<gene>
    <name evidence="2" type="ORF">RchiOBHm_Chr0c40g0503361</name>
    <name evidence="1" type="ORF">RchiOBHm_Chr4g0407311</name>
</gene>
<organism evidence="2 3">
    <name type="scientific">Rosa chinensis</name>
    <name type="common">China rose</name>
    <dbReference type="NCBI Taxonomy" id="74649"/>
    <lineage>
        <taxon>Eukaryota</taxon>
        <taxon>Viridiplantae</taxon>
        <taxon>Streptophyta</taxon>
        <taxon>Embryophyta</taxon>
        <taxon>Tracheophyta</taxon>
        <taxon>Spermatophyta</taxon>
        <taxon>Magnoliopsida</taxon>
        <taxon>eudicotyledons</taxon>
        <taxon>Gunneridae</taxon>
        <taxon>Pentapetalae</taxon>
        <taxon>rosids</taxon>
        <taxon>fabids</taxon>
        <taxon>Rosales</taxon>
        <taxon>Rosaceae</taxon>
        <taxon>Rosoideae</taxon>
        <taxon>Rosoideae incertae sedis</taxon>
        <taxon>Rosa</taxon>
    </lineage>
</organism>
<dbReference type="Gramene" id="PRQ60790">
    <property type="protein sequence ID" value="PRQ60790"/>
    <property type="gene ID" value="RchiOBHm_Chr0c40g0503361"/>
</dbReference>
<comment type="caution">
    <text evidence="2">The sequence shown here is derived from an EMBL/GenBank/DDBJ whole genome shotgun (WGS) entry which is preliminary data.</text>
</comment>
<accession>A0A2P6SQ13</accession>
<evidence type="ECO:0000313" key="1">
    <source>
        <dbReference type="EMBL" id="PRQ37855.1"/>
    </source>
</evidence>